<protein>
    <submittedName>
        <fullName evidence="1">Low specificity L-threonine aldolase</fullName>
    </submittedName>
</protein>
<dbReference type="Gene3D" id="3.90.1150.10">
    <property type="entry name" value="Aspartate Aminotransferase, domain 1"/>
    <property type="match status" value="1"/>
</dbReference>
<dbReference type="EMBL" id="GBHO01015169">
    <property type="protein sequence ID" value="JAG28435.1"/>
    <property type="molecule type" value="Transcribed_RNA"/>
</dbReference>
<dbReference type="SUPFAM" id="SSF53383">
    <property type="entry name" value="PLP-dependent transferases"/>
    <property type="match status" value="1"/>
</dbReference>
<reference evidence="1" key="1">
    <citation type="journal article" date="2014" name="PLoS ONE">
        <title>Transcriptome-Based Identification of ABC Transporters in the Western Tarnished Plant Bug Lygus hesperus.</title>
        <authorList>
            <person name="Hull J.J."/>
            <person name="Chaney K."/>
            <person name="Geib S.M."/>
            <person name="Fabrick J.A."/>
            <person name="Brent C.S."/>
            <person name="Walsh D."/>
            <person name="Lavine L.C."/>
        </authorList>
    </citation>
    <scope>NUCLEOTIDE SEQUENCE</scope>
</reference>
<name>A0A0A9YFY6_LYGHE</name>
<accession>A0A0A9YFY6</accession>
<evidence type="ECO:0000313" key="1">
    <source>
        <dbReference type="EMBL" id="JAG28435.1"/>
    </source>
</evidence>
<sequence>MVANSTLTLRDIASVADAFYIGGTKNGAMFGEAIVICKKDLQPHFRNMIRQNGALLAKGWLLGVQFQEMFKDGLYYQLASHANQMTAILRKGVVECGFHCLSPHTTNQLFFYAPPEVVKRIQS</sequence>
<gene>
    <name evidence="1" type="primary">ltaE</name>
    <name evidence="1" type="ORF">CM83_15464</name>
</gene>
<dbReference type="Gene3D" id="3.40.640.10">
    <property type="entry name" value="Type I PLP-dependent aspartate aminotransferase-like (Major domain)"/>
    <property type="match status" value="1"/>
</dbReference>
<organism evidence="1">
    <name type="scientific">Lygus hesperus</name>
    <name type="common">Western plant bug</name>
    <dbReference type="NCBI Taxonomy" id="30085"/>
    <lineage>
        <taxon>Eukaryota</taxon>
        <taxon>Metazoa</taxon>
        <taxon>Ecdysozoa</taxon>
        <taxon>Arthropoda</taxon>
        <taxon>Hexapoda</taxon>
        <taxon>Insecta</taxon>
        <taxon>Pterygota</taxon>
        <taxon>Neoptera</taxon>
        <taxon>Paraneoptera</taxon>
        <taxon>Hemiptera</taxon>
        <taxon>Heteroptera</taxon>
        <taxon>Panheteroptera</taxon>
        <taxon>Cimicomorpha</taxon>
        <taxon>Miridae</taxon>
        <taxon>Mirini</taxon>
        <taxon>Lygus</taxon>
    </lineage>
</organism>
<dbReference type="AlphaFoldDB" id="A0A0A9YFY6"/>
<dbReference type="InterPro" id="IPR015421">
    <property type="entry name" value="PyrdxlP-dep_Trfase_major"/>
</dbReference>
<proteinExistence type="predicted"/>
<dbReference type="InterPro" id="IPR015424">
    <property type="entry name" value="PyrdxlP-dep_Trfase"/>
</dbReference>
<dbReference type="InterPro" id="IPR015422">
    <property type="entry name" value="PyrdxlP-dep_Trfase_small"/>
</dbReference>
<reference evidence="1" key="2">
    <citation type="submission" date="2014-07" db="EMBL/GenBank/DDBJ databases">
        <authorList>
            <person name="Hull J."/>
        </authorList>
    </citation>
    <scope>NUCLEOTIDE SEQUENCE</scope>
</reference>